<gene>
    <name evidence="1" type="ORF">D1114_20910</name>
</gene>
<accession>A0AAX1UFL7</accession>
<comment type="caution">
    <text evidence="1">The sequence shown here is derived from an EMBL/GenBank/DDBJ whole genome shotgun (WGS) entry which is preliminary data.</text>
</comment>
<dbReference type="AlphaFoldDB" id="A0AAX1UFL7"/>
<reference evidence="1 2" key="1">
    <citation type="submission" date="2018-08" db="EMBL/GenBank/DDBJ databases">
        <title>Draft genome sequence of Rhodobacter sphaeroides FY.</title>
        <authorList>
            <person name="Rayyan A."/>
            <person name="Meyer T.E."/>
            <person name="Kyndt J.A."/>
        </authorList>
    </citation>
    <scope>NUCLEOTIDE SEQUENCE [LARGE SCALE GENOMIC DNA]</scope>
    <source>
        <strain evidence="1 2">FY</strain>
    </source>
</reference>
<evidence type="ECO:0000313" key="2">
    <source>
        <dbReference type="Proteomes" id="UP000266305"/>
    </source>
</evidence>
<sequence length="172" mass="18883">MATAYAFARRWGVTFKFGGRQIRFSRAAFAAAWADRSISVEEIAERFGVAGASYVSTLARQMGLPRRRSGPPVLYDAAVFRSMWLAGVRREDMGSVLSLHCNAVTAEARRLGLPMRGKGWPGSITLEAYRELLLAQAMTADAAGTRAAMEHGEMVDRLYHGKKRSRGEARAA</sequence>
<dbReference type="Proteomes" id="UP000266305">
    <property type="component" value="Unassembled WGS sequence"/>
</dbReference>
<organism evidence="1 2">
    <name type="scientific">Cereibacter sphaeroides</name>
    <name type="common">Rhodobacter sphaeroides</name>
    <dbReference type="NCBI Taxonomy" id="1063"/>
    <lineage>
        <taxon>Bacteria</taxon>
        <taxon>Pseudomonadati</taxon>
        <taxon>Pseudomonadota</taxon>
        <taxon>Alphaproteobacteria</taxon>
        <taxon>Rhodobacterales</taxon>
        <taxon>Paracoccaceae</taxon>
        <taxon>Cereibacter</taxon>
    </lineage>
</organism>
<evidence type="ECO:0000313" key="1">
    <source>
        <dbReference type="EMBL" id="RHZ91135.1"/>
    </source>
</evidence>
<proteinExistence type="predicted"/>
<name>A0AAX1UFL7_CERSP</name>
<dbReference type="EMBL" id="QWGP01000038">
    <property type="protein sequence ID" value="RHZ91135.1"/>
    <property type="molecule type" value="Genomic_DNA"/>
</dbReference>
<protein>
    <submittedName>
        <fullName evidence="1">Uncharacterized protein</fullName>
    </submittedName>
</protein>